<gene>
    <name evidence="2" type="primary">dmsC3_2</name>
    <name evidence="2" type="ORF">NCTC8297_05414</name>
</gene>
<dbReference type="Proteomes" id="UP000254741">
    <property type="component" value="Unassembled WGS sequence"/>
</dbReference>
<name>A0A379THX0_SALER</name>
<dbReference type="InterPro" id="IPR007059">
    <property type="entry name" value="DmsC"/>
</dbReference>
<dbReference type="Pfam" id="PF04976">
    <property type="entry name" value="DmsC"/>
    <property type="match status" value="1"/>
</dbReference>
<dbReference type="AlphaFoldDB" id="A0A379THX0"/>
<proteinExistence type="predicted"/>
<dbReference type="GO" id="GO:0016020">
    <property type="term" value="C:membrane"/>
    <property type="evidence" value="ECO:0007669"/>
    <property type="project" value="InterPro"/>
</dbReference>
<evidence type="ECO:0000313" key="2">
    <source>
        <dbReference type="EMBL" id="SUG50051.1"/>
    </source>
</evidence>
<keyword evidence="1" id="KW-1133">Transmembrane helix</keyword>
<accession>A0A379THX0</accession>
<organism evidence="2 3">
    <name type="scientific">Salmonella enterica subsp. arizonae</name>
    <dbReference type="NCBI Taxonomy" id="59203"/>
    <lineage>
        <taxon>Bacteria</taxon>
        <taxon>Pseudomonadati</taxon>
        <taxon>Pseudomonadota</taxon>
        <taxon>Gammaproteobacteria</taxon>
        <taxon>Enterobacterales</taxon>
        <taxon>Enterobacteriaceae</taxon>
        <taxon>Salmonella</taxon>
    </lineage>
</organism>
<reference evidence="2 3" key="1">
    <citation type="submission" date="2018-06" db="EMBL/GenBank/DDBJ databases">
        <authorList>
            <consortium name="Pathogen Informatics"/>
            <person name="Doyle S."/>
        </authorList>
    </citation>
    <scope>NUCLEOTIDE SEQUENCE [LARGE SCALE GENOMIC DNA]</scope>
    <source>
        <strain evidence="2 3">NCTC8297</strain>
    </source>
</reference>
<evidence type="ECO:0000313" key="3">
    <source>
        <dbReference type="Proteomes" id="UP000254741"/>
    </source>
</evidence>
<feature type="transmembrane region" description="Helical" evidence="1">
    <location>
        <begin position="6"/>
        <end position="34"/>
    </location>
</feature>
<evidence type="ECO:0000256" key="1">
    <source>
        <dbReference type="SAM" id="Phobius"/>
    </source>
</evidence>
<dbReference type="EMBL" id="UGXG01000002">
    <property type="protein sequence ID" value="SUG50051.1"/>
    <property type="molecule type" value="Genomic_DNA"/>
</dbReference>
<dbReference type="GO" id="GO:0019645">
    <property type="term" value="P:anaerobic electron transport chain"/>
    <property type="evidence" value="ECO:0007669"/>
    <property type="project" value="InterPro"/>
</dbReference>
<sequence>MHELPLVFFTVFTQIAVGAFILLLIGGAMGLVALRRKAIGLFLGDVPVWDWRHCRSFPCRTTAARAEYAVARWTFADEQRDCVVGGFCGARRSGRTRSVAESRGAAV</sequence>
<protein>
    <submittedName>
        <fullName evidence="2">Dimethyl sulfoxide reductase subunit C</fullName>
    </submittedName>
</protein>
<keyword evidence="1" id="KW-0472">Membrane</keyword>
<keyword evidence="1" id="KW-0812">Transmembrane</keyword>